<name>A0ABW1V1G3_9BACL</name>
<dbReference type="PANTHER" id="PTHR35007:SF2">
    <property type="entry name" value="PILUS ASSEMBLE PROTEIN"/>
    <property type="match status" value="1"/>
</dbReference>
<evidence type="ECO:0000259" key="8">
    <source>
        <dbReference type="Pfam" id="PF00482"/>
    </source>
</evidence>
<evidence type="ECO:0000256" key="2">
    <source>
        <dbReference type="ARBA" id="ARBA00022475"/>
    </source>
</evidence>
<dbReference type="InterPro" id="IPR018076">
    <property type="entry name" value="T2SS_GspF_dom"/>
</dbReference>
<evidence type="ECO:0000313" key="10">
    <source>
        <dbReference type="Proteomes" id="UP001596233"/>
    </source>
</evidence>
<feature type="domain" description="Type II secretion system protein GspF" evidence="8">
    <location>
        <begin position="184"/>
        <end position="314"/>
    </location>
</feature>
<keyword evidence="3 7" id="KW-0812">Transmembrane</keyword>
<evidence type="ECO:0000256" key="7">
    <source>
        <dbReference type="SAM" id="Phobius"/>
    </source>
</evidence>
<keyword evidence="4 7" id="KW-1133">Transmembrane helix</keyword>
<evidence type="ECO:0000256" key="5">
    <source>
        <dbReference type="ARBA" id="ARBA00023136"/>
    </source>
</evidence>
<gene>
    <name evidence="9" type="ORF">ACFP56_03995</name>
</gene>
<evidence type="ECO:0000256" key="6">
    <source>
        <dbReference type="SAM" id="MobiDB-lite"/>
    </source>
</evidence>
<proteinExistence type="predicted"/>
<keyword evidence="5 7" id="KW-0472">Membrane</keyword>
<evidence type="ECO:0000313" key="9">
    <source>
        <dbReference type="EMBL" id="MFC6331773.1"/>
    </source>
</evidence>
<feature type="transmembrane region" description="Helical" evidence="7">
    <location>
        <begin position="296"/>
        <end position="317"/>
    </location>
</feature>
<comment type="subcellular location">
    <subcellularLocation>
        <location evidence="1">Cell membrane</location>
        <topology evidence="1">Multi-pass membrane protein</topology>
    </subcellularLocation>
</comment>
<accession>A0ABW1V1G3</accession>
<sequence length="322" mass="36035">MLIAASILTALWLLLFLSGTRVSQLPAPVFLVQLAHMKQEAQERQQAALGKEVSVRTGSKKRKKTKSTQPPSKIIYVPAYKLYELVKVETRFPMVLHMLHSYLLQYYRYQWSFEATVYLVNEAVGKALLIAVAGCWIAYAAEEWAIALVAVLVAVVSVLQLYQGTKSALAQRKRAMLTELPKLLTQLTLLVGAGESVLQSFIKCIKSKQDSKHPLYVEWREAVIELNNGASFASVIEKLNRNCALQQMSMLTTILLLNVRKGGEHFISSVQELNLSLWESRKTVARLKGEEASSKMIFPLVGILLLLMVLVVAPAVMMMQIM</sequence>
<keyword evidence="2" id="KW-1003">Cell membrane</keyword>
<dbReference type="Pfam" id="PF00482">
    <property type="entry name" value="T2SSF"/>
    <property type="match status" value="1"/>
</dbReference>
<keyword evidence="10" id="KW-1185">Reference proteome</keyword>
<protein>
    <submittedName>
        <fullName evidence="9">Type II secretion system F family protein</fullName>
    </submittedName>
</protein>
<reference evidence="10" key="1">
    <citation type="journal article" date="2019" name="Int. J. Syst. Evol. Microbiol.">
        <title>The Global Catalogue of Microorganisms (GCM) 10K type strain sequencing project: providing services to taxonomists for standard genome sequencing and annotation.</title>
        <authorList>
            <consortium name="The Broad Institute Genomics Platform"/>
            <consortium name="The Broad Institute Genome Sequencing Center for Infectious Disease"/>
            <person name="Wu L."/>
            <person name="Ma J."/>
        </authorList>
    </citation>
    <scope>NUCLEOTIDE SEQUENCE [LARGE SCALE GENOMIC DNA]</scope>
    <source>
        <strain evidence="10">PCU 280</strain>
    </source>
</reference>
<dbReference type="PANTHER" id="PTHR35007">
    <property type="entry name" value="INTEGRAL MEMBRANE PROTEIN-RELATED"/>
    <property type="match status" value="1"/>
</dbReference>
<evidence type="ECO:0000256" key="3">
    <source>
        <dbReference type="ARBA" id="ARBA00022692"/>
    </source>
</evidence>
<feature type="transmembrane region" description="Helical" evidence="7">
    <location>
        <begin position="145"/>
        <end position="162"/>
    </location>
</feature>
<dbReference type="Proteomes" id="UP001596233">
    <property type="component" value="Unassembled WGS sequence"/>
</dbReference>
<evidence type="ECO:0000256" key="4">
    <source>
        <dbReference type="ARBA" id="ARBA00022989"/>
    </source>
</evidence>
<evidence type="ECO:0000256" key="1">
    <source>
        <dbReference type="ARBA" id="ARBA00004651"/>
    </source>
</evidence>
<dbReference type="RefSeq" id="WP_379231356.1">
    <property type="nucleotide sequence ID" value="NZ_JBHSTE010000001.1"/>
</dbReference>
<feature type="region of interest" description="Disordered" evidence="6">
    <location>
        <begin position="46"/>
        <end position="69"/>
    </location>
</feature>
<organism evidence="9 10">
    <name type="scientific">Paenibacillus septentrionalis</name>
    <dbReference type="NCBI Taxonomy" id="429342"/>
    <lineage>
        <taxon>Bacteria</taxon>
        <taxon>Bacillati</taxon>
        <taxon>Bacillota</taxon>
        <taxon>Bacilli</taxon>
        <taxon>Bacillales</taxon>
        <taxon>Paenibacillaceae</taxon>
        <taxon>Paenibacillus</taxon>
    </lineage>
</organism>
<dbReference type="EMBL" id="JBHSTE010000001">
    <property type="protein sequence ID" value="MFC6331773.1"/>
    <property type="molecule type" value="Genomic_DNA"/>
</dbReference>
<comment type="caution">
    <text evidence="9">The sequence shown here is derived from an EMBL/GenBank/DDBJ whole genome shotgun (WGS) entry which is preliminary data.</text>
</comment>
<feature type="transmembrane region" description="Helical" evidence="7">
    <location>
        <begin position="119"/>
        <end position="139"/>
    </location>
</feature>